<dbReference type="EMBL" id="CP107020">
    <property type="protein sequence ID" value="UYG17963.1"/>
    <property type="molecule type" value="Genomic_DNA"/>
</dbReference>
<dbReference type="InterPro" id="IPR012340">
    <property type="entry name" value="NA-bd_OB-fold"/>
</dbReference>
<sequence>MPRGKVKFYDADKGFGFLTDEDGGSVYVHASTLPDGVTTLRPGAKVDFDVADGRRGPQALSLQLVDPAPSVLRARRKKPEDMAVLVEDLIRLLDSASNGLRRGRYPDRGHAEKIATVLRAVADDFEA</sequence>
<protein>
    <submittedName>
        <fullName evidence="2">Cold shock domain-containing protein</fullName>
    </submittedName>
</protein>
<reference evidence="2" key="1">
    <citation type="submission" date="2022-10" db="EMBL/GenBank/DDBJ databases">
        <title>Whole-Genome Sequencing of Brachybacterium huguangmaarense BRM-3, Isolated from Betula schmidtii.</title>
        <authorList>
            <person name="Haam D."/>
        </authorList>
    </citation>
    <scope>NUCLEOTIDE SEQUENCE</scope>
    <source>
        <strain evidence="2">BRM-3</strain>
    </source>
</reference>
<evidence type="ECO:0000313" key="3">
    <source>
        <dbReference type="Proteomes" id="UP001164305"/>
    </source>
</evidence>
<evidence type="ECO:0000259" key="1">
    <source>
        <dbReference type="PROSITE" id="PS51857"/>
    </source>
</evidence>
<dbReference type="RefSeq" id="WP_263595169.1">
    <property type="nucleotide sequence ID" value="NZ_CP107020.1"/>
</dbReference>
<dbReference type="Gene3D" id="2.40.50.140">
    <property type="entry name" value="Nucleic acid-binding proteins"/>
    <property type="match status" value="1"/>
</dbReference>
<dbReference type="SUPFAM" id="SSF50249">
    <property type="entry name" value="Nucleic acid-binding proteins"/>
    <property type="match status" value="1"/>
</dbReference>
<dbReference type="InterPro" id="IPR011129">
    <property type="entry name" value="CSD"/>
</dbReference>
<dbReference type="InterPro" id="IPR002059">
    <property type="entry name" value="CSP_DNA-bd"/>
</dbReference>
<proteinExistence type="predicted"/>
<dbReference type="PROSITE" id="PS51857">
    <property type="entry name" value="CSD_2"/>
    <property type="match status" value="1"/>
</dbReference>
<evidence type="ECO:0000313" key="2">
    <source>
        <dbReference type="EMBL" id="UYG17963.1"/>
    </source>
</evidence>
<dbReference type="SMART" id="SM00357">
    <property type="entry name" value="CSP"/>
    <property type="match status" value="1"/>
</dbReference>
<dbReference type="Proteomes" id="UP001164305">
    <property type="component" value="Chromosome"/>
</dbReference>
<organism evidence="2 3">
    <name type="scientific">Brachybacterium huguangmaarense</name>
    <dbReference type="NCBI Taxonomy" id="1652028"/>
    <lineage>
        <taxon>Bacteria</taxon>
        <taxon>Bacillati</taxon>
        <taxon>Actinomycetota</taxon>
        <taxon>Actinomycetes</taxon>
        <taxon>Micrococcales</taxon>
        <taxon>Dermabacteraceae</taxon>
        <taxon>Brachybacterium</taxon>
    </lineage>
</organism>
<feature type="domain" description="CSD" evidence="1">
    <location>
        <begin position="1"/>
        <end position="64"/>
    </location>
</feature>
<dbReference type="PRINTS" id="PR00050">
    <property type="entry name" value="COLDSHOCK"/>
</dbReference>
<keyword evidence="3" id="KW-1185">Reference proteome</keyword>
<accession>A0ABY6G438</accession>
<gene>
    <name evidence="2" type="ORF">BRM3_05990</name>
</gene>
<name>A0ABY6G438_9MICO</name>
<dbReference type="Pfam" id="PF00313">
    <property type="entry name" value="CSD"/>
    <property type="match status" value="1"/>
</dbReference>